<evidence type="ECO:0000313" key="1">
    <source>
        <dbReference type="EMBL" id="CAG7818558.1"/>
    </source>
</evidence>
<dbReference type="Proteomes" id="UP000708208">
    <property type="component" value="Unassembled WGS sequence"/>
</dbReference>
<reference evidence="1" key="1">
    <citation type="submission" date="2021-06" db="EMBL/GenBank/DDBJ databases">
        <authorList>
            <person name="Hodson N. C."/>
            <person name="Mongue J. A."/>
            <person name="Jaron S. K."/>
        </authorList>
    </citation>
    <scope>NUCLEOTIDE SEQUENCE</scope>
</reference>
<accession>A0A8J2KK49</accession>
<feature type="non-terminal residue" evidence="1">
    <location>
        <position position="1"/>
    </location>
</feature>
<evidence type="ECO:0000313" key="2">
    <source>
        <dbReference type="Proteomes" id="UP000708208"/>
    </source>
</evidence>
<protein>
    <submittedName>
        <fullName evidence="1">Uncharacterized protein</fullName>
    </submittedName>
</protein>
<comment type="caution">
    <text evidence="1">The sequence shown here is derived from an EMBL/GenBank/DDBJ whole genome shotgun (WGS) entry which is preliminary data.</text>
</comment>
<dbReference type="EMBL" id="CAJVCH010423991">
    <property type="protein sequence ID" value="CAG7818558.1"/>
    <property type="molecule type" value="Genomic_DNA"/>
</dbReference>
<name>A0A8J2KK49_9HEXA</name>
<organism evidence="1 2">
    <name type="scientific">Allacma fusca</name>
    <dbReference type="NCBI Taxonomy" id="39272"/>
    <lineage>
        <taxon>Eukaryota</taxon>
        <taxon>Metazoa</taxon>
        <taxon>Ecdysozoa</taxon>
        <taxon>Arthropoda</taxon>
        <taxon>Hexapoda</taxon>
        <taxon>Collembola</taxon>
        <taxon>Symphypleona</taxon>
        <taxon>Sminthuridae</taxon>
        <taxon>Allacma</taxon>
    </lineage>
</organism>
<sequence>KLPVYRKSNLIEFFGAINLL</sequence>
<dbReference type="AlphaFoldDB" id="A0A8J2KK49"/>
<proteinExistence type="predicted"/>
<gene>
    <name evidence="1" type="ORF">AFUS01_LOCUS29055</name>
</gene>
<keyword evidence="2" id="KW-1185">Reference proteome</keyword>